<protein>
    <recommendedName>
        <fullName evidence="4">mRNA 3'-end-processing protein RNA14</fullName>
    </recommendedName>
</protein>
<evidence type="ECO:0000259" key="6">
    <source>
        <dbReference type="Pfam" id="PF05843"/>
    </source>
</evidence>
<dbReference type="Proteomes" id="UP000729357">
    <property type="component" value="Unassembled WGS sequence"/>
</dbReference>
<comment type="caution">
    <text evidence="7">The sequence shown here is derived from an EMBL/GenBank/DDBJ whole genome shotgun (WGS) entry which is preliminary data.</text>
</comment>
<dbReference type="GO" id="GO:0003729">
    <property type="term" value="F:mRNA binding"/>
    <property type="evidence" value="ECO:0007669"/>
    <property type="project" value="TreeGrafter"/>
</dbReference>
<reference evidence="7" key="2">
    <citation type="submission" date="2021-08" db="EMBL/GenBank/DDBJ databases">
        <authorList>
            <person name="Gostincar C."/>
            <person name="Sun X."/>
            <person name="Song Z."/>
            <person name="Gunde-Cimerman N."/>
        </authorList>
    </citation>
    <scope>NUCLEOTIDE SEQUENCE</scope>
    <source>
        <strain evidence="7">EXF-9298</strain>
    </source>
</reference>
<comment type="function">
    <text evidence="1 4">Component of the cleavage factor IA (CFIA) complex, which is involved in the endonucleolytic cleavage during polyadenylation-dependent pre-mRNA 3'-end formation.</text>
</comment>
<feature type="compositionally biased region" description="Low complexity" evidence="5">
    <location>
        <begin position="123"/>
        <end position="137"/>
    </location>
</feature>
<dbReference type="GO" id="GO:0005737">
    <property type="term" value="C:cytoplasm"/>
    <property type="evidence" value="ECO:0007669"/>
    <property type="project" value="UniProtKB-SubCell"/>
</dbReference>
<dbReference type="GO" id="GO:0005634">
    <property type="term" value="C:nucleus"/>
    <property type="evidence" value="ECO:0007669"/>
    <property type="project" value="UniProtKB-SubCell"/>
</dbReference>
<proteinExistence type="predicted"/>
<feature type="compositionally biased region" description="Acidic residues" evidence="5">
    <location>
        <begin position="101"/>
        <end position="113"/>
    </location>
</feature>
<feature type="compositionally biased region" description="Pro residues" evidence="5">
    <location>
        <begin position="55"/>
        <end position="65"/>
    </location>
</feature>
<dbReference type="InterPro" id="IPR045243">
    <property type="entry name" value="Rna14-like"/>
</dbReference>
<keyword evidence="8" id="KW-1185">Reference proteome</keyword>
<dbReference type="InterPro" id="IPR003107">
    <property type="entry name" value="HAT"/>
</dbReference>
<keyword evidence="4" id="KW-0507">mRNA processing</keyword>
<evidence type="ECO:0000256" key="3">
    <source>
        <dbReference type="ARBA" id="ARBA00023242"/>
    </source>
</evidence>
<dbReference type="SMART" id="SM00386">
    <property type="entry name" value="HAT"/>
    <property type="match status" value="3"/>
</dbReference>
<dbReference type="Pfam" id="PF05843">
    <property type="entry name" value="Suf"/>
    <property type="match status" value="1"/>
</dbReference>
<feature type="compositionally biased region" description="Acidic residues" evidence="5">
    <location>
        <begin position="36"/>
        <end position="47"/>
    </location>
</feature>
<feature type="compositionally biased region" description="Polar residues" evidence="5">
    <location>
        <begin position="154"/>
        <end position="168"/>
    </location>
</feature>
<dbReference type="EMBL" id="JAHFXS010002003">
    <property type="protein sequence ID" value="KAG9974424.1"/>
    <property type="molecule type" value="Genomic_DNA"/>
</dbReference>
<feature type="non-terminal residue" evidence="7">
    <location>
        <position position="343"/>
    </location>
</feature>
<evidence type="ECO:0000313" key="8">
    <source>
        <dbReference type="Proteomes" id="UP000729357"/>
    </source>
</evidence>
<comment type="subcellular location">
    <subcellularLocation>
        <location evidence="4">Nucleus</location>
    </subcellularLocation>
    <subcellularLocation>
        <location evidence="4">Cytoplasm</location>
    </subcellularLocation>
    <text evidence="4">Nucleus and/or cytoplasm.</text>
</comment>
<reference evidence="7" key="1">
    <citation type="journal article" date="2021" name="J Fungi (Basel)">
        <title>Virulence traits and population genomics of the black yeast Aureobasidium melanogenum.</title>
        <authorList>
            <person name="Cernosa A."/>
            <person name="Sun X."/>
            <person name="Gostincar C."/>
            <person name="Fang C."/>
            <person name="Gunde-Cimerman N."/>
            <person name="Song Z."/>
        </authorList>
    </citation>
    <scope>NUCLEOTIDE SEQUENCE</scope>
    <source>
        <strain evidence="7">EXF-9298</strain>
    </source>
</reference>
<organism evidence="7 8">
    <name type="scientific">Aureobasidium melanogenum</name>
    <name type="common">Aureobasidium pullulans var. melanogenum</name>
    <dbReference type="NCBI Taxonomy" id="46634"/>
    <lineage>
        <taxon>Eukaryota</taxon>
        <taxon>Fungi</taxon>
        <taxon>Dikarya</taxon>
        <taxon>Ascomycota</taxon>
        <taxon>Pezizomycotina</taxon>
        <taxon>Dothideomycetes</taxon>
        <taxon>Dothideomycetidae</taxon>
        <taxon>Dothideales</taxon>
        <taxon>Saccotheciaceae</taxon>
        <taxon>Aureobasidium</taxon>
    </lineage>
</organism>
<feature type="compositionally biased region" description="Low complexity" evidence="5">
    <location>
        <begin position="169"/>
        <end position="185"/>
    </location>
</feature>
<dbReference type="InterPro" id="IPR008847">
    <property type="entry name" value="Suf"/>
</dbReference>
<accession>A0A9P8FJH4</accession>
<feature type="region of interest" description="Disordered" evidence="5">
    <location>
        <begin position="17"/>
        <end position="195"/>
    </location>
</feature>
<dbReference type="GO" id="GO:0180010">
    <property type="term" value="P:co-transcriptional mRNA 3'-end processing, cleavage and polyadenylation pathway"/>
    <property type="evidence" value="ECO:0007669"/>
    <property type="project" value="UniProtKB-UniRule"/>
</dbReference>
<dbReference type="SUPFAM" id="SSF48452">
    <property type="entry name" value="TPR-like"/>
    <property type="match status" value="1"/>
</dbReference>
<feature type="compositionally biased region" description="Polar residues" evidence="5">
    <location>
        <begin position="72"/>
        <end position="94"/>
    </location>
</feature>
<evidence type="ECO:0000256" key="2">
    <source>
        <dbReference type="ARBA" id="ARBA00022737"/>
    </source>
</evidence>
<dbReference type="InterPro" id="IPR011990">
    <property type="entry name" value="TPR-like_helical_dom_sf"/>
</dbReference>
<keyword evidence="3 4" id="KW-0539">Nucleus</keyword>
<dbReference type="AlphaFoldDB" id="A0A9P8FJH4"/>
<feature type="domain" description="Suppressor of forked" evidence="6">
    <location>
        <begin position="194"/>
        <end position="339"/>
    </location>
</feature>
<keyword evidence="4" id="KW-0963">Cytoplasm</keyword>
<sequence>MADMSAEDAFLASMSAAEYDPASYDPTAEQTPIQGQEEEEEDDEDYDPSSFMPDQPQPEATPNPQPAAVVSQPPSQIPSRTASRMSEATTSQKPKTIGGFIEEDDDEDDEEQEQGTGTNGSLAQTPVQQQQNVQAVYNPPPTDSLDQDHAPSAIPTQGASVQGQTLPQSNAPVPSANISSSSSAAQTKPRLPQDRVGQLEDRIADDPKGDVDAWLDLIALHRSKNKLDDARNVYDRFFEVFPTAAEQWVAYALMEQDQDDFLRLENIFNMALLKNYNVQLWGIYLDYIRRRNNVMTDTTGQARQTITQAYDFALNLIGNDKDSGNMWQDYINFIKSGPGNPGG</sequence>
<dbReference type="PANTHER" id="PTHR19980:SF0">
    <property type="entry name" value="CLEAVAGE STIMULATION FACTOR SUBUNIT 3"/>
    <property type="match status" value="1"/>
</dbReference>
<name>A0A9P8FJH4_AURME</name>
<keyword evidence="2" id="KW-0677">Repeat</keyword>
<evidence type="ECO:0000256" key="1">
    <source>
        <dbReference type="ARBA" id="ARBA00002863"/>
    </source>
</evidence>
<evidence type="ECO:0000256" key="5">
    <source>
        <dbReference type="SAM" id="MobiDB-lite"/>
    </source>
</evidence>
<evidence type="ECO:0000256" key="4">
    <source>
        <dbReference type="RuleBase" id="RU369035"/>
    </source>
</evidence>
<evidence type="ECO:0000313" key="7">
    <source>
        <dbReference type="EMBL" id="KAG9974424.1"/>
    </source>
</evidence>
<gene>
    <name evidence="7" type="ORF">KCU98_g12006</name>
</gene>
<dbReference type="PANTHER" id="PTHR19980">
    <property type="entry name" value="RNA CLEAVAGE STIMULATION FACTOR"/>
    <property type="match status" value="1"/>
</dbReference>
<dbReference type="Gene3D" id="1.25.40.1040">
    <property type="match status" value="1"/>
</dbReference>